<keyword evidence="3" id="KW-0472">Membrane</keyword>
<keyword evidence="3" id="KW-1133">Transmembrane helix</keyword>
<dbReference type="InterPro" id="IPR001647">
    <property type="entry name" value="HTH_TetR"/>
</dbReference>
<evidence type="ECO:0000256" key="1">
    <source>
        <dbReference type="ARBA" id="ARBA00023125"/>
    </source>
</evidence>
<dbReference type="Pfam" id="PF00440">
    <property type="entry name" value="TetR_N"/>
    <property type="match status" value="1"/>
</dbReference>
<dbReference type="InterPro" id="IPR023772">
    <property type="entry name" value="DNA-bd_HTH_TetR-type_CS"/>
</dbReference>
<dbReference type="SUPFAM" id="SSF46689">
    <property type="entry name" value="Homeodomain-like"/>
    <property type="match status" value="1"/>
</dbReference>
<dbReference type="Gene3D" id="1.10.357.10">
    <property type="entry name" value="Tetracycline Repressor, domain 2"/>
    <property type="match status" value="1"/>
</dbReference>
<keyword evidence="3" id="KW-0812">Transmembrane</keyword>
<feature type="domain" description="HTH tetR-type" evidence="4">
    <location>
        <begin position="11"/>
        <end position="71"/>
    </location>
</feature>
<evidence type="ECO:0000259" key="4">
    <source>
        <dbReference type="PROSITE" id="PS50977"/>
    </source>
</evidence>
<dbReference type="Pfam" id="PF17932">
    <property type="entry name" value="TetR_C_24"/>
    <property type="match status" value="1"/>
</dbReference>
<name>A0A0S8FSR3_UNCW3</name>
<keyword evidence="1 2" id="KW-0238">DNA-binding</keyword>
<dbReference type="InterPro" id="IPR036271">
    <property type="entry name" value="Tet_transcr_reg_TetR-rel_C_sf"/>
</dbReference>
<evidence type="ECO:0000313" key="5">
    <source>
        <dbReference type="EMBL" id="KPK63098.1"/>
    </source>
</evidence>
<dbReference type="InterPro" id="IPR050624">
    <property type="entry name" value="HTH-type_Tx_Regulator"/>
</dbReference>
<comment type="caution">
    <text evidence="5">The sequence shown here is derived from an EMBL/GenBank/DDBJ whole genome shotgun (WGS) entry which is preliminary data.</text>
</comment>
<organism evidence="5 6">
    <name type="scientific">candidate division WOR_3 bacterium SM23_42</name>
    <dbReference type="NCBI Taxonomy" id="1703779"/>
    <lineage>
        <taxon>Bacteria</taxon>
        <taxon>Bacteria division WOR-3</taxon>
    </lineage>
</organism>
<dbReference type="EMBL" id="LJUJ01000019">
    <property type="protein sequence ID" value="KPK63098.1"/>
    <property type="molecule type" value="Genomic_DNA"/>
</dbReference>
<dbReference type="GO" id="GO:0003677">
    <property type="term" value="F:DNA binding"/>
    <property type="evidence" value="ECO:0007669"/>
    <property type="project" value="UniProtKB-UniRule"/>
</dbReference>
<dbReference type="PROSITE" id="PS01081">
    <property type="entry name" value="HTH_TETR_1"/>
    <property type="match status" value="1"/>
</dbReference>
<dbReference type="STRING" id="1703779.AMJ83_08510"/>
<accession>A0A0S8FSR3</accession>
<dbReference type="SUPFAM" id="SSF48498">
    <property type="entry name" value="Tetracyclin repressor-like, C-terminal domain"/>
    <property type="match status" value="1"/>
</dbReference>
<dbReference type="Proteomes" id="UP000051373">
    <property type="component" value="Unassembled WGS sequence"/>
</dbReference>
<gene>
    <name evidence="5" type="ORF">AMJ83_08510</name>
</gene>
<evidence type="ECO:0000256" key="2">
    <source>
        <dbReference type="PROSITE-ProRule" id="PRU00335"/>
    </source>
</evidence>
<dbReference type="PANTHER" id="PTHR43479">
    <property type="entry name" value="ACREF/ENVCD OPERON REPRESSOR-RELATED"/>
    <property type="match status" value="1"/>
</dbReference>
<evidence type="ECO:0000313" key="6">
    <source>
        <dbReference type="Proteomes" id="UP000051373"/>
    </source>
</evidence>
<dbReference type="PRINTS" id="PR00455">
    <property type="entry name" value="HTHTETR"/>
</dbReference>
<dbReference type="PANTHER" id="PTHR43479:SF11">
    <property type="entry name" value="ACREF_ENVCD OPERON REPRESSOR-RELATED"/>
    <property type="match status" value="1"/>
</dbReference>
<dbReference type="InterPro" id="IPR041490">
    <property type="entry name" value="KstR2_TetR_C"/>
</dbReference>
<reference evidence="5 6" key="1">
    <citation type="journal article" date="2015" name="Microbiome">
        <title>Genomic resolution of linkages in carbon, nitrogen, and sulfur cycling among widespread estuary sediment bacteria.</title>
        <authorList>
            <person name="Baker B.J."/>
            <person name="Lazar C.S."/>
            <person name="Teske A.P."/>
            <person name="Dick G.J."/>
        </authorList>
    </citation>
    <scope>NUCLEOTIDE SEQUENCE [LARGE SCALE GENOMIC DNA]</scope>
    <source>
        <strain evidence="5">SM23_42</strain>
    </source>
</reference>
<sequence>MVIDNMRKKETKTRDKIIKNALKIFARKGYFRTTVDDIAQATGLAKGTVYLYFKDKQDLYVATIDEHFTRALDTLAGINAKSITPREKMQEIAISVINYIRHLKTSYMLFTFENINLKGKTLKNIHSIIEPKIQEMIDLISDIIEDGVANKQFRKVDPRITAFYFLSMIRAIFLSNLYVSEASFQTDTVLKLFFEGLNKRR</sequence>
<dbReference type="InterPro" id="IPR009057">
    <property type="entry name" value="Homeodomain-like_sf"/>
</dbReference>
<dbReference type="AlphaFoldDB" id="A0A0S8FSR3"/>
<dbReference type="Gene3D" id="1.10.10.60">
    <property type="entry name" value="Homeodomain-like"/>
    <property type="match status" value="1"/>
</dbReference>
<dbReference type="PROSITE" id="PS50977">
    <property type="entry name" value="HTH_TETR_2"/>
    <property type="match status" value="1"/>
</dbReference>
<proteinExistence type="predicted"/>
<protein>
    <recommendedName>
        <fullName evidence="4">HTH tetR-type domain-containing protein</fullName>
    </recommendedName>
</protein>
<feature type="DNA-binding region" description="H-T-H motif" evidence="2">
    <location>
        <begin position="34"/>
        <end position="53"/>
    </location>
</feature>
<feature type="transmembrane region" description="Helical" evidence="3">
    <location>
        <begin position="160"/>
        <end position="179"/>
    </location>
</feature>
<evidence type="ECO:0000256" key="3">
    <source>
        <dbReference type="SAM" id="Phobius"/>
    </source>
</evidence>